<proteinExistence type="predicted"/>
<name>A0AA36IYZ5_9DINO</name>
<dbReference type="AlphaFoldDB" id="A0AA36IYZ5"/>
<gene>
    <name evidence="2" type="ORF">EVOR1521_LOCUS20777</name>
</gene>
<evidence type="ECO:0000313" key="2">
    <source>
        <dbReference type="EMBL" id="CAJ1396572.1"/>
    </source>
</evidence>
<feature type="region of interest" description="Disordered" evidence="1">
    <location>
        <begin position="38"/>
        <end position="60"/>
    </location>
</feature>
<organism evidence="2 3">
    <name type="scientific">Effrenium voratum</name>
    <dbReference type="NCBI Taxonomy" id="2562239"/>
    <lineage>
        <taxon>Eukaryota</taxon>
        <taxon>Sar</taxon>
        <taxon>Alveolata</taxon>
        <taxon>Dinophyceae</taxon>
        <taxon>Suessiales</taxon>
        <taxon>Symbiodiniaceae</taxon>
        <taxon>Effrenium</taxon>
    </lineage>
</organism>
<dbReference type="EMBL" id="CAUJNA010003236">
    <property type="protein sequence ID" value="CAJ1396572.1"/>
    <property type="molecule type" value="Genomic_DNA"/>
</dbReference>
<keyword evidence="3" id="KW-1185">Reference proteome</keyword>
<accession>A0AA36IYZ5</accession>
<comment type="caution">
    <text evidence="2">The sequence shown here is derived from an EMBL/GenBank/DDBJ whole genome shotgun (WGS) entry which is preliminary data.</text>
</comment>
<evidence type="ECO:0000256" key="1">
    <source>
        <dbReference type="SAM" id="MobiDB-lite"/>
    </source>
</evidence>
<reference evidence="2" key="1">
    <citation type="submission" date="2023-08" db="EMBL/GenBank/DDBJ databases">
        <authorList>
            <person name="Chen Y."/>
            <person name="Shah S."/>
            <person name="Dougan E. K."/>
            <person name="Thang M."/>
            <person name="Chan C."/>
        </authorList>
    </citation>
    <scope>NUCLEOTIDE SEQUENCE</scope>
</reference>
<dbReference type="Proteomes" id="UP001178507">
    <property type="component" value="Unassembled WGS sequence"/>
</dbReference>
<sequence>MEVLGNWTPTRTVKELLPAFRALLASPEAEGFLAVPEIESPPWPPDEAPGEPGHLGLETRSATQKAAWLRRFHRREHDALARQCTETFARRSLQADGNRLLLDQPPAV</sequence>
<evidence type="ECO:0000313" key="3">
    <source>
        <dbReference type="Proteomes" id="UP001178507"/>
    </source>
</evidence>
<protein>
    <submittedName>
        <fullName evidence="2">Uncharacterized protein</fullName>
    </submittedName>
</protein>